<evidence type="ECO:0008006" key="4">
    <source>
        <dbReference type="Google" id="ProtNLM"/>
    </source>
</evidence>
<name>A0ABT1I7L2_9PSEU</name>
<evidence type="ECO:0000313" key="3">
    <source>
        <dbReference type="Proteomes" id="UP001205185"/>
    </source>
</evidence>
<feature type="region of interest" description="Disordered" evidence="1">
    <location>
        <begin position="1"/>
        <end position="21"/>
    </location>
</feature>
<gene>
    <name evidence="2" type="ORF">LV75_001065</name>
</gene>
<comment type="caution">
    <text evidence="2">The sequence shown here is derived from an EMBL/GenBank/DDBJ whole genome shotgun (WGS) entry which is preliminary data.</text>
</comment>
<evidence type="ECO:0000256" key="1">
    <source>
        <dbReference type="SAM" id="MobiDB-lite"/>
    </source>
</evidence>
<dbReference type="EMBL" id="JAMTCO010000003">
    <property type="protein sequence ID" value="MCP2268578.1"/>
    <property type="molecule type" value="Genomic_DNA"/>
</dbReference>
<sequence>MNDGDRDDPDDDDDDDVPGQVQTICHYCGGGGMIADPKHAVIGGAPRTVDNGRPCPHCATDGHFTGIIPPV</sequence>
<organism evidence="2 3">
    <name type="scientific">Actinokineospora diospyrosa</name>
    <dbReference type="NCBI Taxonomy" id="103728"/>
    <lineage>
        <taxon>Bacteria</taxon>
        <taxon>Bacillati</taxon>
        <taxon>Actinomycetota</taxon>
        <taxon>Actinomycetes</taxon>
        <taxon>Pseudonocardiales</taxon>
        <taxon>Pseudonocardiaceae</taxon>
        <taxon>Actinokineospora</taxon>
    </lineage>
</organism>
<evidence type="ECO:0000313" key="2">
    <source>
        <dbReference type="EMBL" id="MCP2268578.1"/>
    </source>
</evidence>
<keyword evidence="3" id="KW-1185">Reference proteome</keyword>
<feature type="compositionally biased region" description="Acidic residues" evidence="1">
    <location>
        <begin position="1"/>
        <end position="17"/>
    </location>
</feature>
<accession>A0ABT1I7L2</accession>
<protein>
    <recommendedName>
        <fullName evidence="4">Molecular chaperone DnaJ</fullName>
    </recommendedName>
</protein>
<dbReference type="Proteomes" id="UP001205185">
    <property type="component" value="Unassembled WGS sequence"/>
</dbReference>
<proteinExistence type="predicted"/>
<reference evidence="2 3" key="1">
    <citation type="submission" date="2022-06" db="EMBL/GenBank/DDBJ databases">
        <title>Genomic Encyclopedia of Archaeal and Bacterial Type Strains, Phase II (KMG-II): from individual species to whole genera.</title>
        <authorList>
            <person name="Goeker M."/>
        </authorList>
    </citation>
    <scope>NUCLEOTIDE SEQUENCE [LARGE SCALE GENOMIC DNA]</scope>
    <source>
        <strain evidence="2 3">DSM 44255</strain>
    </source>
</reference>